<evidence type="ECO:0008006" key="4">
    <source>
        <dbReference type="Google" id="ProtNLM"/>
    </source>
</evidence>
<dbReference type="EMBL" id="NCEB01000034">
    <property type="protein sequence ID" value="OYX31197.1"/>
    <property type="molecule type" value="Genomic_DNA"/>
</dbReference>
<name>A0A258FG56_9CAUL</name>
<reference evidence="2 3" key="1">
    <citation type="submission" date="2017-03" db="EMBL/GenBank/DDBJ databases">
        <title>Lifting the veil on microbial sulfur biogeochemistry in mining wastewaters.</title>
        <authorList>
            <person name="Kantor R.S."/>
            <person name="Colenbrander Nelson T."/>
            <person name="Marshall S."/>
            <person name="Bennett D."/>
            <person name="Apte S."/>
            <person name="Camacho D."/>
            <person name="Thomas B.C."/>
            <person name="Warren L.A."/>
            <person name="Banfield J.F."/>
        </authorList>
    </citation>
    <scope>NUCLEOTIDE SEQUENCE [LARGE SCALE GENOMIC DNA]</scope>
    <source>
        <strain evidence="2">32-69-9</strain>
    </source>
</reference>
<sequence>MKRRDLIAFGTLAVAGAAASAASAAGPTESAPTANPSLNIAGVGLPIIADGRIRNYVFVTVRLTLGTGQTPEMLRAREPYFRDALVRQAHRTPFVLADDWTRVDSTAIAAWLMRAAPAIAGPGSISAAEVALQTPRRRTGVRRA</sequence>
<protein>
    <recommendedName>
        <fullName evidence="4">Tat pathway signal protein</fullName>
    </recommendedName>
</protein>
<comment type="caution">
    <text evidence="2">The sequence shown here is derived from an EMBL/GenBank/DDBJ whole genome shotgun (WGS) entry which is preliminary data.</text>
</comment>
<evidence type="ECO:0000256" key="1">
    <source>
        <dbReference type="SAM" id="SignalP"/>
    </source>
</evidence>
<evidence type="ECO:0000313" key="3">
    <source>
        <dbReference type="Proteomes" id="UP000215595"/>
    </source>
</evidence>
<gene>
    <name evidence="2" type="ORF">B7Z01_12920</name>
</gene>
<accession>A0A258FG56</accession>
<proteinExistence type="predicted"/>
<feature type="signal peptide" evidence="1">
    <location>
        <begin position="1"/>
        <end position="24"/>
    </location>
</feature>
<evidence type="ECO:0000313" key="2">
    <source>
        <dbReference type="EMBL" id="OYX31197.1"/>
    </source>
</evidence>
<organism evidence="2 3">
    <name type="scientific">Brevundimonas subvibrioides</name>
    <dbReference type="NCBI Taxonomy" id="74313"/>
    <lineage>
        <taxon>Bacteria</taxon>
        <taxon>Pseudomonadati</taxon>
        <taxon>Pseudomonadota</taxon>
        <taxon>Alphaproteobacteria</taxon>
        <taxon>Caulobacterales</taxon>
        <taxon>Caulobacteraceae</taxon>
        <taxon>Brevundimonas</taxon>
    </lineage>
</organism>
<feature type="chain" id="PRO_5013147132" description="Tat pathway signal protein" evidence="1">
    <location>
        <begin position="25"/>
        <end position="144"/>
    </location>
</feature>
<keyword evidence="1" id="KW-0732">Signal</keyword>
<dbReference type="AlphaFoldDB" id="A0A258FG56"/>
<dbReference type="Proteomes" id="UP000215595">
    <property type="component" value="Unassembled WGS sequence"/>
</dbReference>